<evidence type="ECO:0000256" key="4">
    <source>
        <dbReference type="SAM" id="SignalP"/>
    </source>
</evidence>
<dbReference type="InterPro" id="IPR047215">
    <property type="entry name" value="Galactose_mutarotase-like"/>
</dbReference>
<dbReference type="Gene3D" id="2.70.98.10">
    <property type="match status" value="1"/>
</dbReference>
<name>A0ABR3GG77_9PEZI</name>
<dbReference type="EMBL" id="JBBBZM010000085">
    <property type="protein sequence ID" value="KAL0634780.1"/>
    <property type="molecule type" value="Genomic_DNA"/>
</dbReference>
<feature type="chain" id="PRO_5045359205" description="Aldose 1-epimerase" evidence="4">
    <location>
        <begin position="22"/>
        <end position="398"/>
    </location>
</feature>
<dbReference type="InterPro" id="IPR014718">
    <property type="entry name" value="GH-type_carb-bd"/>
</dbReference>
<dbReference type="Pfam" id="PF01263">
    <property type="entry name" value="Aldose_epim"/>
    <property type="match status" value="1"/>
</dbReference>
<comment type="similarity">
    <text evidence="1">Belongs to the aldose epimerase family.</text>
</comment>
<protein>
    <recommendedName>
        <fullName evidence="7">Aldose 1-epimerase</fullName>
    </recommendedName>
</protein>
<evidence type="ECO:0008006" key="7">
    <source>
        <dbReference type="Google" id="ProtNLM"/>
    </source>
</evidence>
<keyword evidence="3" id="KW-0119">Carbohydrate metabolism</keyword>
<keyword evidence="6" id="KW-1185">Reference proteome</keyword>
<organism evidence="5 6">
    <name type="scientific">Discina gigas</name>
    <dbReference type="NCBI Taxonomy" id="1032678"/>
    <lineage>
        <taxon>Eukaryota</taxon>
        <taxon>Fungi</taxon>
        <taxon>Dikarya</taxon>
        <taxon>Ascomycota</taxon>
        <taxon>Pezizomycotina</taxon>
        <taxon>Pezizomycetes</taxon>
        <taxon>Pezizales</taxon>
        <taxon>Discinaceae</taxon>
        <taxon>Discina</taxon>
    </lineage>
</organism>
<comment type="caution">
    <text evidence="5">The sequence shown here is derived from an EMBL/GenBank/DDBJ whole genome shotgun (WGS) entry which is preliminary data.</text>
</comment>
<keyword evidence="4" id="KW-0732">Signal</keyword>
<evidence type="ECO:0000256" key="1">
    <source>
        <dbReference type="ARBA" id="ARBA00006206"/>
    </source>
</evidence>
<gene>
    <name evidence="5" type="ORF">Q9L58_006297</name>
</gene>
<dbReference type="PANTHER" id="PTHR10091">
    <property type="entry name" value="ALDOSE-1-EPIMERASE"/>
    <property type="match status" value="1"/>
</dbReference>
<dbReference type="InterPro" id="IPR011013">
    <property type="entry name" value="Gal_mutarotase_sf_dom"/>
</dbReference>
<sequence length="398" mass="44581">MMRSLVTALVSICCLSSLVLSVPNSADSFATEDEPQASKPDSDGKYTLKAEGIRAQFIPYGASISNLFIKDKHGIERDIVLGWDNATYYTQDKWHDHFGGVPGRYANRIKNASFVIDDKTYKVDANEHGGLNQLHGGKNGWDYRNFTVVAVTKTSITFSIFDPDGEMGFPGDVASYITYTLSPYTWHIKMTAFSLTKKTPIMLSSHVYWNLDGFQNPKTELVTDHMFHLPYSGLRIGVDSILIPTGEILPNAPGSVNDYWSEPKKIGRDLNKTEAIGNCGDGCTGWDNAWLVGKHDTKNEPVASVWSDWSGIKLDIFTAQEAFQMYSCNGQKGDHPLKKTQGLPDRRFVQQYGCMVLEVEDWIDGINHPEWQRGKQIFGPEDDPYVLEATYKFSTISE</sequence>
<evidence type="ECO:0000313" key="5">
    <source>
        <dbReference type="EMBL" id="KAL0634780.1"/>
    </source>
</evidence>
<accession>A0ABR3GG77</accession>
<evidence type="ECO:0000313" key="6">
    <source>
        <dbReference type="Proteomes" id="UP001447188"/>
    </source>
</evidence>
<dbReference type="CDD" id="cd09019">
    <property type="entry name" value="galactose_mutarotase_like"/>
    <property type="match status" value="1"/>
</dbReference>
<proteinExistence type="inferred from homology"/>
<keyword evidence="2" id="KW-0413">Isomerase</keyword>
<evidence type="ECO:0000256" key="3">
    <source>
        <dbReference type="ARBA" id="ARBA00023277"/>
    </source>
</evidence>
<dbReference type="InterPro" id="IPR008183">
    <property type="entry name" value="Aldose_1/G6P_1-epimerase"/>
</dbReference>
<reference evidence="5 6" key="1">
    <citation type="submission" date="2024-02" db="EMBL/GenBank/DDBJ databases">
        <title>Discinaceae phylogenomics.</title>
        <authorList>
            <person name="Dirks A.C."/>
            <person name="James T.Y."/>
        </authorList>
    </citation>
    <scope>NUCLEOTIDE SEQUENCE [LARGE SCALE GENOMIC DNA]</scope>
    <source>
        <strain evidence="5 6">ACD0624</strain>
    </source>
</reference>
<dbReference type="Proteomes" id="UP001447188">
    <property type="component" value="Unassembled WGS sequence"/>
</dbReference>
<evidence type="ECO:0000256" key="2">
    <source>
        <dbReference type="ARBA" id="ARBA00023235"/>
    </source>
</evidence>
<dbReference type="SUPFAM" id="SSF74650">
    <property type="entry name" value="Galactose mutarotase-like"/>
    <property type="match status" value="1"/>
</dbReference>
<dbReference type="PANTHER" id="PTHR10091:SF6">
    <property type="entry name" value="1-EPIMERASE, PUTATIVE (AFU_ORTHOLOGUE AFUA_3G13240)-RELATED"/>
    <property type="match status" value="1"/>
</dbReference>
<feature type="signal peptide" evidence="4">
    <location>
        <begin position="1"/>
        <end position="21"/>
    </location>
</feature>